<evidence type="ECO:0000313" key="2">
    <source>
        <dbReference type="EMBL" id="MCS7477192.1"/>
    </source>
</evidence>
<keyword evidence="3" id="KW-1185">Reference proteome</keyword>
<protein>
    <submittedName>
        <fullName evidence="2">DUF2087 domain-containing protein</fullName>
    </submittedName>
</protein>
<dbReference type="Proteomes" id="UP001141259">
    <property type="component" value="Unassembled WGS sequence"/>
</dbReference>
<dbReference type="AlphaFoldDB" id="A0A9X2VIM2"/>
<accession>A0A9X2VIM2</accession>
<dbReference type="EMBL" id="JANYMP010000004">
    <property type="protein sequence ID" value="MCS7477192.1"/>
    <property type="molecule type" value="Genomic_DNA"/>
</dbReference>
<dbReference type="RefSeq" id="WP_259622707.1">
    <property type="nucleotide sequence ID" value="NZ_JANYMP010000004.1"/>
</dbReference>
<sequence>MTPEHLVGLLAEPDRLRVVAAVVLGASSPPEIALASGLDVRVVLKALRRLESGGLVTTGAAGVVLHDELFKEVASAVVAAPPEHEDQVLRAFVRGGRLVRFPAAGAKRLTVLEHVAQTFEPGRRYPESEVNAALRAWCEGGEADHISLRRYLIDAGLLSRDAGLYWRSGGPV</sequence>
<feature type="domain" description="DUF2087" evidence="1">
    <location>
        <begin position="97"/>
        <end position="167"/>
    </location>
</feature>
<dbReference type="SUPFAM" id="SSF46785">
    <property type="entry name" value="Winged helix' DNA-binding domain"/>
    <property type="match status" value="1"/>
</dbReference>
<dbReference type="InterPro" id="IPR018656">
    <property type="entry name" value="DUF2087"/>
</dbReference>
<organism evidence="2 3">
    <name type="scientific">Umezawaea endophytica</name>
    <dbReference type="NCBI Taxonomy" id="1654476"/>
    <lineage>
        <taxon>Bacteria</taxon>
        <taxon>Bacillati</taxon>
        <taxon>Actinomycetota</taxon>
        <taxon>Actinomycetes</taxon>
        <taxon>Pseudonocardiales</taxon>
        <taxon>Pseudonocardiaceae</taxon>
        <taxon>Umezawaea</taxon>
    </lineage>
</organism>
<comment type="caution">
    <text evidence="2">The sequence shown here is derived from an EMBL/GenBank/DDBJ whole genome shotgun (WGS) entry which is preliminary data.</text>
</comment>
<dbReference type="Pfam" id="PF09860">
    <property type="entry name" value="DUF2087"/>
    <property type="match status" value="1"/>
</dbReference>
<name>A0A9X2VIM2_9PSEU</name>
<evidence type="ECO:0000259" key="1">
    <source>
        <dbReference type="Pfam" id="PF09860"/>
    </source>
</evidence>
<proteinExistence type="predicted"/>
<dbReference type="InterPro" id="IPR036390">
    <property type="entry name" value="WH_DNA-bd_sf"/>
</dbReference>
<evidence type="ECO:0000313" key="3">
    <source>
        <dbReference type="Proteomes" id="UP001141259"/>
    </source>
</evidence>
<gene>
    <name evidence="2" type="ORF">NZH93_10025</name>
</gene>
<reference evidence="2" key="1">
    <citation type="submission" date="2022-08" db="EMBL/GenBank/DDBJ databases">
        <authorList>
            <person name="Tistechok S."/>
            <person name="Samborskyy M."/>
            <person name="Roman I."/>
        </authorList>
    </citation>
    <scope>NUCLEOTIDE SEQUENCE</scope>
    <source>
        <strain evidence="2">DSM 103496</strain>
    </source>
</reference>